<name>A0A8J5FAQ6_ZINOF</name>
<dbReference type="PANTHER" id="PTHR33103">
    <property type="entry name" value="OS01G0153900 PROTEIN"/>
    <property type="match status" value="1"/>
</dbReference>
<dbReference type="Proteomes" id="UP000734854">
    <property type="component" value="Unassembled WGS sequence"/>
</dbReference>
<dbReference type="Pfam" id="PF05056">
    <property type="entry name" value="DUF674"/>
    <property type="match status" value="1"/>
</dbReference>
<comment type="caution">
    <text evidence="1">The sequence shown here is derived from an EMBL/GenBank/DDBJ whole genome shotgun (WGS) entry which is preliminary data.</text>
</comment>
<accession>A0A8J5FAQ6</accession>
<evidence type="ECO:0000313" key="1">
    <source>
        <dbReference type="EMBL" id="KAG6483712.1"/>
    </source>
</evidence>
<dbReference type="AlphaFoldDB" id="A0A8J5FAQ6"/>
<dbReference type="PANTHER" id="PTHR33103:SF27">
    <property type="entry name" value="OS04G0594700 PROTEIN"/>
    <property type="match status" value="1"/>
</dbReference>
<dbReference type="EMBL" id="JACMSC010000016">
    <property type="protein sequence ID" value="KAG6483712.1"/>
    <property type="molecule type" value="Genomic_DNA"/>
</dbReference>
<evidence type="ECO:0000313" key="2">
    <source>
        <dbReference type="Proteomes" id="UP000734854"/>
    </source>
</evidence>
<keyword evidence="2" id="KW-1185">Reference proteome</keyword>
<protein>
    <recommendedName>
        <fullName evidence="3">DUF674 family protein</fullName>
    </recommendedName>
</protein>
<dbReference type="InterPro" id="IPR007750">
    <property type="entry name" value="DUF674"/>
</dbReference>
<reference evidence="1 2" key="1">
    <citation type="submission" date="2020-08" db="EMBL/GenBank/DDBJ databases">
        <title>Plant Genome Project.</title>
        <authorList>
            <person name="Zhang R.-G."/>
        </authorList>
    </citation>
    <scope>NUCLEOTIDE SEQUENCE [LARGE SCALE GENOMIC DNA]</scope>
    <source>
        <tissue evidence="1">Rhizome</tissue>
    </source>
</reference>
<gene>
    <name evidence="1" type="ORF">ZIOFF_060364</name>
</gene>
<sequence>MTTSQKEITLKVFVNKTKNCVAFVDSGLDFVDVLLSFLTMPVGTVVRLLNRQSSLGCFDKIYQSVEQLDEKYLVTAGCRSMLTNPVNSSGVKCQKLRINIAEMGKLYKCSYANCTQRNYSYYSGLKCQCGGGINTAVSYDLNQDDVNYEEFRGVFIKGAKFVVTDALCISLVEDLISTLNECGNGDRNQLEERLVVRILKRSLISDTPLTDVLLQNGEDTPPPKVSVPSIEKTVEKKAFDEEKKIYKLNMALTRNKVLYAVANHDFVDLLFSFLTLPLGSLGKHLGSRFRPIGCLYNLYGSAERLRSSGYMVAGCEERLLNPKLAPCFNCKNQIIGVEEEKRDIYYACYCFCKLSATTFYCQSNKYNDMRAYQATLVDPKSQLKGTISSYGSYCQELRYIVSDELVVAPLSLAEVISFSKEISDPIKMAELSVAEEEVGLVLDFLGVALTSNTALTDAFLARTVGVFTSVDEKGD</sequence>
<evidence type="ECO:0008006" key="3">
    <source>
        <dbReference type="Google" id="ProtNLM"/>
    </source>
</evidence>
<proteinExistence type="predicted"/>
<organism evidence="1 2">
    <name type="scientific">Zingiber officinale</name>
    <name type="common">Ginger</name>
    <name type="synonym">Amomum zingiber</name>
    <dbReference type="NCBI Taxonomy" id="94328"/>
    <lineage>
        <taxon>Eukaryota</taxon>
        <taxon>Viridiplantae</taxon>
        <taxon>Streptophyta</taxon>
        <taxon>Embryophyta</taxon>
        <taxon>Tracheophyta</taxon>
        <taxon>Spermatophyta</taxon>
        <taxon>Magnoliopsida</taxon>
        <taxon>Liliopsida</taxon>
        <taxon>Zingiberales</taxon>
        <taxon>Zingiberaceae</taxon>
        <taxon>Zingiber</taxon>
    </lineage>
</organism>